<organism evidence="2 3">
    <name type="scientific">Suillus subaureus</name>
    <dbReference type="NCBI Taxonomy" id="48587"/>
    <lineage>
        <taxon>Eukaryota</taxon>
        <taxon>Fungi</taxon>
        <taxon>Dikarya</taxon>
        <taxon>Basidiomycota</taxon>
        <taxon>Agaricomycotina</taxon>
        <taxon>Agaricomycetes</taxon>
        <taxon>Agaricomycetidae</taxon>
        <taxon>Boletales</taxon>
        <taxon>Suillineae</taxon>
        <taxon>Suillaceae</taxon>
        <taxon>Suillus</taxon>
    </lineage>
</organism>
<reference evidence="2" key="1">
    <citation type="journal article" date="2020" name="New Phytol.">
        <title>Comparative genomics reveals dynamic genome evolution in host specialist ectomycorrhizal fungi.</title>
        <authorList>
            <person name="Lofgren L.A."/>
            <person name="Nguyen N.H."/>
            <person name="Vilgalys R."/>
            <person name="Ruytinx J."/>
            <person name="Liao H.L."/>
            <person name="Branco S."/>
            <person name="Kuo A."/>
            <person name="LaButti K."/>
            <person name="Lipzen A."/>
            <person name="Andreopoulos W."/>
            <person name="Pangilinan J."/>
            <person name="Riley R."/>
            <person name="Hundley H."/>
            <person name="Na H."/>
            <person name="Barry K."/>
            <person name="Grigoriev I.V."/>
            <person name="Stajich J.E."/>
            <person name="Kennedy P.G."/>
        </authorList>
    </citation>
    <scope>NUCLEOTIDE SEQUENCE</scope>
    <source>
        <strain evidence="2">MN1</strain>
    </source>
</reference>
<dbReference type="GeneID" id="64638441"/>
<evidence type="ECO:0000313" key="2">
    <source>
        <dbReference type="EMBL" id="KAG1804076.1"/>
    </source>
</evidence>
<feature type="transmembrane region" description="Helical" evidence="1">
    <location>
        <begin position="48"/>
        <end position="68"/>
    </location>
</feature>
<comment type="caution">
    <text evidence="2">The sequence shown here is derived from an EMBL/GenBank/DDBJ whole genome shotgun (WGS) entry which is preliminary data.</text>
</comment>
<name>A0A9P7DVT4_9AGAM</name>
<keyword evidence="3" id="KW-1185">Reference proteome</keyword>
<keyword evidence="1" id="KW-0472">Membrane</keyword>
<proteinExistence type="predicted"/>
<dbReference type="RefSeq" id="XP_041186748.1">
    <property type="nucleotide sequence ID" value="XM_041344425.1"/>
</dbReference>
<dbReference type="AlphaFoldDB" id="A0A9P7DVT4"/>
<gene>
    <name evidence="2" type="ORF">BJ212DRAFT_949944</name>
</gene>
<keyword evidence="1" id="KW-0812">Transmembrane</keyword>
<protein>
    <submittedName>
        <fullName evidence="2">Uncharacterized protein</fullName>
    </submittedName>
</protein>
<accession>A0A9P7DVT4</accession>
<evidence type="ECO:0000256" key="1">
    <source>
        <dbReference type="SAM" id="Phobius"/>
    </source>
</evidence>
<keyword evidence="1" id="KW-1133">Transmembrane helix</keyword>
<dbReference type="Proteomes" id="UP000807769">
    <property type="component" value="Unassembled WGS sequence"/>
</dbReference>
<dbReference type="OrthoDB" id="2683341at2759"/>
<sequence length="130" mass="15555">MRIDPHMNSQCLRMIIRTPSLPLRMSSDLSEADITALVYEDETYPEQVWYTIAAFLFVVGCFQWGSLVHSKFARRRRYESDEENGHHQWHSIQISLRRIPLAIINFYRVVAFRWTLEIGQSYTLTWQRFL</sequence>
<evidence type="ECO:0000313" key="3">
    <source>
        <dbReference type="Proteomes" id="UP000807769"/>
    </source>
</evidence>
<dbReference type="EMBL" id="JABBWG010000063">
    <property type="protein sequence ID" value="KAG1804076.1"/>
    <property type="molecule type" value="Genomic_DNA"/>
</dbReference>